<dbReference type="InterPro" id="IPR000719">
    <property type="entry name" value="Prot_kinase_dom"/>
</dbReference>
<dbReference type="SUPFAM" id="SSF56112">
    <property type="entry name" value="Protein kinase-like (PK-like)"/>
    <property type="match status" value="1"/>
</dbReference>
<evidence type="ECO:0000313" key="3">
    <source>
        <dbReference type="Proteomes" id="UP000748756"/>
    </source>
</evidence>
<gene>
    <name evidence="2" type="ORF">BG015_002959</name>
</gene>
<sequence>MADITSTIFNLVTSISSAASRARVNKTACFYLSLQCNEVLRRFENGELGLKTDPKLNELVATLEKCRTHLTKFTGYGWLLRLIRSEDIPDIIEQHSKALEKWTASVLQVVPDTVLDEEDRQAELFEEGVSRRQKRPVDVPIINPDDLEVGGEVGKFPFGTIHMGIYNRELVYVRKVDEHIKGIPLDLIRGSVRLSGCLVGCHTVLHVHGICQGRMIVTETTTHGPLSDFPIKNTLQKVEIARKVADAIMALHDVDVDGGKKGVVLRDIRAANVLIDKGQNGKEELEPKITGFEMCKRDTYETGEYPKIDEHYRRWWAPETTVSGTHGGSDVYSFGVLLYEISTGREPEDGDLVEMEGMRICAEYTNLMKRCLNGRHQNARPKMDEVAQELLSIENILMGADREP</sequence>
<dbReference type="OrthoDB" id="3269467at2759"/>
<comment type="caution">
    <text evidence="2">The sequence shown here is derived from an EMBL/GenBank/DDBJ whole genome shotgun (WGS) entry which is preliminary data.</text>
</comment>
<dbReference type="Gene3D" id="1.20.930.20">
    <property type="entry name" value="Adaptor protein Cbl, N-terminal domain"/>
    <property type="match status" value="1"/>
</dbReference>
<dbReference type="InterPro" id="IPR001245">
    <property type="entry name" value="Ser-Thr/Tyr_kinase_cat_dom"/>
</dbReference>
<dbReference type="GO" id="GO:0005524">
    <property type="term" value="F:ATP binding"/>
    <property type="evidence" value="ECO:0007669"/>
    <property type="project" value="InterPro"/>
</dbReference>
<dbReference type="InterPro" id="IPR051681">
    <property type="entry name" value="Ser/Thr_Kinases-Pseudokinases"/>
</dbReference>
<dbReference type="Proteomes" id="UP000748756">
    <property type="component" value="Unassembled WGS sequence"/>
</dbReference>
<dbReference type="PROSITE" id="PS50011">
    <property type="entry name" value="PROTEIN_KINASE_DOM"/>
    <property type="match status" value="1"/>
</dbReference>
<protein>
    <recommendedName>
        <fullName evidence="1">Protein kinase domain-containing protein</fullName>
    </recommendedName>
</protein>
<dbReference type="InterPro" id="IPR036537">
    <property type="entry name" value="Adaptor_Cbl_N_dom_sf"/>
</dbReference>
<dbReference type="CDD" id="cd21037">
    <property type="entry name" value="MLKL_NTD"/>
    <property type="match status" value="1"/>
</dbReference>
<dbReference type="AlphaFoldDB" id="A0A9P5RNG0"/>
<dbReference type="InterPro" id="IPR059179">
    <property type="entry name" value="MLKL-like_MCAfunc"/>
</dbReference>
<dbReference type="InterPro" id="IPR011009">
    <property type="entry name" value="Kinase-like_dom_sf"/>
</dbReference>
<evidence type="ECO:0000259" key="1">
    <source>
        <dbReference type="PROSITE" id="PS50011"/>
    </source>
</evidence>
<proteinExistence type="predicted"/>
<dbReference type="PANTHER" id="PTHR44329">
    <property type="entry name" value="SERINE/THREONINE-PROTEIN KINASE TNNI3K-RELATED"/>
    <property type="match status" value="1"/>
</dbReference>
<organism evidence="2 3">
    <name type="scientific">Linnemannia schmuckeri</name>
    <dbReference type="NCBI Taxonomy" id="64567"/>
    <lineage>
        <taxon>Eukaryota</taxon>
        <taxon>Fungi</taxon>
        <taxon>Fungi incertae sedis</taxon>
        <taxon>Mucoromycota</taxon>
        <taxon>Mortierellomycotina</taxon>
        <taxon>Mortierellomycetes</taxon>
        <taxon>Mortierellales</taxon>
        <taxon>Mortierellaceae</taxon>
        <taxon>Linnemannia</taxon>
    </lineage>
</organism>
<reference evidence="2" key="1">
    <citation type="journal article" date="2020" name="Fungal Divers.">
        <title>Resolving the Mortierellaceae phylogeny through synthesis of multi-gene phylogenetics and phylogenomics.</title>
        <authorList>
            <person name="Vandepol N."/>
            <person name="Liber J."/>
            <person name="Desiro A."/>
            <person name="Na H."/>
            <person name="Kennedy M."/>
            <person name="Barry K."/>
            <person name="Grigoriev I.V."/>
            <person name="Miller A.N."/>
            <person name="O'Donnell K."/>
            <person name="Stajich J.E."/>
            <person name="Bonito G."/>
        </authorList>
    </citation>
    <scope>NUCLEOTIDE SEQUENCE</scope>
    <source>
        <strain evidence="2">NRRL 6426</strain>
    </source>
</reference>
<dbReference type="EMBL" id="JAAAUQ010001619">
    <property type="protein sequence ID" value="KAF9136882.1"/>
    <property type="molecule type" value="Genomic_DNA"/>
</dbReference>
<dbReference type="GO" id="GO:0007166">
    <property type="term" value="P:cell surface receptor signaling pathway"/>
    <property type="evidence" value="ECO:0007669"/>
    <property type="project" value="InterPro"/>
</dbReference>
<keyword evidence="3" id="KW-1185">Reference proteome</keyword>
<evidence type="ECO:0000313" key="2">
    <source>
        <dbReference type="EMBL" id="KAF9136882.1"/>
    </source>
</evidence>
<dbReference type="Gene3D" id="1.10.510.10">
    <property type="entry name" value="Transferase(Phosphotransferase) domain 1"/>
    <property type="match status" value="1"/>
</dbReference>
<dbReference type="GO" id="GO:0004674">
    <property type="term" value="F:protein serine/threonine kinase activity"/>
    <property type="evidence" value="ECO:0007669"/>
    <property type="project" value="TreeGrafter"/>
</dbReference>
<name>A0A9P5RNG0_9FUNG</name>
<feature type="domain" description="Protein kinase" evidence="1">
    <location>
        <begin position="147"/>
        <end position="391"/>
    </location>
</feature>
<accession>A0A9P5RNG0</accession>
<dbReference type="Pfam" id="PF07714">
    <property type="entry name" value="PK_Tyr_Ser-Thr"/>
    <property type="match status" value="1"/>
</dbReference>